<evidence type="ECO:0000256" key="3">
    <source>
        <dbReference type="ARBA" id="ARBA00023136"/>
    </source>
</evidence>
<evidence type="ECO:0000256" key="2">
    <source>
        <dbReference type="ARBA" id="ARBA00022729"/>
    </source>
</evidence>
<proteinExistence type="predicted"/>
<dbReference type="Pfam" id="PF01547">
    <property type="entry name" value="SBP_bac_1"/>
    <property type="match status" value="1"/>
</dbReference>
<dbReference type="STRING" id="485913.Krac_11413"/>
<accession>D6TBQ2</accession>
<dbReference type="InParanoid" id="D6TBQ2"/>
<dbReference type="Proteomes" id="UP000004508">
    <property type="component" value="Unassembled WGS sequence"/>
</dbReference>
<evidence type="ECO:0000256" key="4">
    <source>
        <dbReference type="ARBA" id="ARBA00023139"/>
    </source>
</evidence>
<evidence type="ECO:0000256" key="1">
    <source>
        <dbReference type="ARBA" id="ARBA00022475"/>
    </source>
</evidence>
<keyword evidence="3" id="KW-0472">Membrane</keyword>
<dbReference type="PANTHER" id="PTHR43649">
    <property type="entry name" value="ARABINOSE-BINDING PROTEIN-RELATED"/>
    <property type="match status" value="1"/>
</dbReference>
<keyword evidence="1" id="KW-1003">Cell membrane</keyword>
<name>D6TBQ2_KTERA</name>
<organism evidence="7 8">
    <name type="scientific">Ktedonobacter racemifer DSM 44963</name>
    <dbReference type="NCBI Taxonomy" id="485913"/>
    <lineage>
        <taxon>Bacteria</taxon>
        <taxon>Bacillati</taxon>
        <taxon>Chloroflexota</taxon>
        <taxon>Ktedonobacteria</taxon>
        <taxon>Ktedonobacterales</taxon>
        <taxon>Ktedonobacteraceae</taxon>
        <taxon>Ktedonobacter</taxon>
    </lineage>
</organism>
<dbReference type="Gene3D" id="3.40.190.10">
    <property type="entry name" value="Periplasmic binding protein-like II"/>
    <property type="match status" value="1"/>
</dbReference>
<dbReference type="EMBL" id="ADVG01000001">
    <property type="protein sequence ID" value="EFH89834.1"/>
    <property type="molecule type" value="Genomic_DNA"/>
</dbReference>
<protein>
    <submittedName>
        <fullName evidence="7">Extracellular solute-binding protein family 1</fullName>
    </submittedName>
</protein>
<dbReference type="PROSITE" id="PS51318">
    <property type="entry name" value="TAT"/>
    <property type="match status" value="1"/>
</dbReference>
<sequence>MQSMHRRSFLKAVGSATTGASLLLSGCAPAINTGVKKTLNFWAFSNTRIQWQQKAWEVYKKEKKPDFEINWMIFPFQQMHDKVLITALAGSGGPDIAEIEIGQFARFIKGDVIFVDMASKLQQMGVLDEFYHPSATDPWSWKGKIYGIGNELNTCLLSYRWDLWEKAGIKAPINTWDEFAEAGRRYQKATGKYFIDFPFNDSGYWWIQVLQRKGGFFDSTGKPIFNSSEALNTLSYQKQAINENWAGIRPIGQAYWAKVSDGTFASLIGPSWNFSGFVKQNSADTAGKWHLQPLPQWETGGSRTATQGGTGVTVLKTSSSVEEALDFILYEHTSIEALLGDYGIRQTWPTYKPALEQAKLSEPLKFFDNQRAGAVIKEVSPEINQWYNSPYWPETNDAFIRIALTPCLQQPGVTPESALKAAYSEASSIINFETA</sequence>
<keyword evidence="4" id="KW-0564">Palmitate</keyword>
<keyword evidence="5" id="KW-0449">Lipoprotein</keyword>
<dbReference type="InterPro" id="IPR006311">
    <property type="entry name" value="TAT_signal"/>
</dbReference>
<comment type="caution">
    <text evidence="7">The sequence shown here is derived from an EMBL/GenBank/DDBJ whole genome shotgun (WGS) entry which is preliminary data.</text>
</comment>
<dbReference type="InterPro" id="IPR006059">
    <property type="entry name" value="SBP"/>
</dbReference>
<keyword evidence="2 6" id="KW-0732">Signal</keyword>
<feature type="chain" id="PRO_5003088342" evidence="6">
    <location>
        <begin position="31"/>
        <end position="435"/>
    </location>
</feature>
<dbReference type="RefSeq" id="WP_007906726.1">
    <property type="nucleotide sequence ID" value="NZ_ADVG01000001.1"/>
</dbReference>
<dbReference type="FunCoup" id="D6TBQ2">
    <property type="interactions" value="107"/>
</dbReference>
<evidence type="ECO:0000313" key="8">
    <source>
        <dbReference type="Proteomes" id="UP000004508"/>
    </source>
</evidence>
<evidence type="ECO:0000313" key="7">
    <source>
        <dbReference type="EMBL" id="EFH89834.1"/>
    </source>
</evidence>
<evidence type="ECO:0000256" key="5">
    <source>
        <dbReference type="ARBA" id="ARBA00023288"/>
    </source>
</evidence>
<gene>
    <name evidence="7" type="ORF">Krac_11413</name>
</gene>
<dbReference type="AlphaFoldDB" id="D6TBQ2"/>
<feature type="signal peptide" evidence="6">
    <location>
        <begin position="1"/>
        <end position="30"/>
    </location>
</feature>
<evidence type="ECO:0000256" key="6">
    <source>
        <dbReference type="SAM" id="SignalP"/>
    </source>
</evidence>
<reference evidence="7 8" key="1">
    <citation type="journal article" date="2011" name="Stand. Genomic Sci.">
        <title>Non-contiguous finished genome sequence and contextual data of the filamentous soil bacterium Ktedonobacter racemifer type strain (SOSP1-21).</title>
        <authorList>
            <person name="Chang Y.J."/>
            <person name="Land M."/>
            <person name="Hauser L."/>
            <person name="Chertkov O."/>
            <person name="Del Rio T.G."/>
            <person name="Nolan M."/>
            <person name="Copeland A."/>
            <person name="Tice H."/>
            <person name="Cheng J.F."/>
            <person name="Lucas S."/>
            <person name="Han C."/>
            <person name="Goodwin L."/>
            <person name="Pitluck S."/>
            <person name="Ivanova N."/>
            <person name="Ovchinikova G."/>
            <person name="Pati A."/>
            <person name="Chen A."/>
            <person name="Palaniappan K."/>
            <person name="Mavromatis K."/>
            <person name="Liolios K."/>
            <person name="Brettin T."/>
            <person name="Fiebig A."/>
            <person name="Rohde M."/>
            <person name="Abt B."/>
            <person name="Goker M."/>
            <person name="Detter J.C."/>
            <person name="Woyke T."/>
            <person name="Bristow J."/>
            <person name="Eisen J.A."/>
            <person name="Markowitz V."/>
            <person name="Hugenholtz P."/>
            <person name="Kyrpides N.C."/>
            <person name="Klenk H.P."/>
            <person name="Lapidus A."/>
        </authorList>
    </citation>
    <scope>NUCLEOTIDE SEQUENCE [LARGE SCALE GENOMIC DNA]</scope>
    <source>
        <strain evidence="8">DSM 44963</strain>
    </source>
</reference>
<dbReference type="InterPro" id="IPR050490">
    <property type="entry name" value="Bact_solute-bd_prot1"/>
</dbReference>
<keyword evidence="8" id="KW-1185">Reference proteome</keyword>
<dbReference type="PROSITE" id="PS51257">
    <property type="entry name" value="PROKAR_LIPOPROTEIN"/>
    <property type="match status" value="1"/>
</dbReference>
<dbReference type="eggNOG" id="COG1653">
    <property type="taxonomic scope" value="Bacteria"/>
</dbReference>
<dbReference type="PANTHER" id="PTHR43649:SF33">
    <property type="entry name" value="POLYGALACTURONAN_RHAMNOGALACTURONAN-BINDING PROTEIN YTCQ"/>
    <property type="match status" value="1"/>
</dbReference>
<dbReference type="OrthoDB" id="9768630at2"/>
<dbReference type="SUPFAM" id="SSF53850">
    <property type="entry name" value="Periplasmic binding protein-like II"/>
    <property type="match status" value="1"/>
</dbReference>